<organism evidence="3 4">
    <name type="scientific">Aeribacillus pallidus</name>
    <dbReference type="NCBI Taxonomy" id="33936"/>
    <lineage>
        <taxon>Bacteria</taxon>
        <taxon>Bacillati</taxon>
        <taxon>Bacillota</taxon>
        <taxon>Bacilli</taxon>
        <taxon>Bacillales</taxon>
        <taxon>Bacillaceae</taxon>
        <taxon>Aeribacillus</taxon>
    </lineage>
</organism>
<proteinExistence type="predicted"/>
<evidence type="ECO:0000256" key="1">
    <source>
        <dbReference type="SAM" id="Phobius"/>
    </source>
</evidence>
<evidence type="ECO:0000313" key="3">
    <source>
        <dbReference type="EMBL" id="ASS89651.1"/>
    </source>
</evidence>
<accession>A0A223E376</accession>
<keyword evidence="1" id="KW-0812">Transmembrane</keyword>
<evidence type="ECO:0000259" key="2">
    <source>
        <dbReference type="Pfam" id="PF07435"/>
    </source>
</evidence>
<dbReference type="Pfam" id="PF07435">
    <property type="entry name" value="YycH"/>
    <property type="match status" value="1"/>
</dbReference>
<dbReference type="Proteomes" id="UP000214606">
    <property type="component" value="Chromosome"/>
</dbReference>
<dbReference type="KEGG" id="apak:AP3564_04725"/>
<keyword evidence="1" id="KW-1133">Transmembrane helix</keyword>
<dbReference type="CDD" id="cd15787">
    <property type="entry name" value="YycH_N"/>
    <property type="match status" value="1"/>
</dbReference>
<dbReference type="InterPro" id="IPR009996">
    <property type="entry name" value="YycH"/>
</dbReference>
<gene>
    <name evidence="3" type="ORF">AP3564_04725</name>
</gene>
<dbReference type="Gene3D" id="3.10.450.310">
    <property type="match status" value="1"/>
</dbReference>
<sequence>MNRETIKSIILTFLVLTSLFFTWNIWTYQPNYGEISNSNYIENNPLSNVTKKPYEVVQPDHIMIHEKIKHYATYDEIVIERLWKDIRQWELEEFKNISGEIEKQYGFNQWINREIHNSTPNFEVIFNDSIPMSALLSITDWTDEEDFNIEFDRIYIPLTNEKANRKLYLVDYEHKYVVEAQVKTVLSNLWTEVYKEKESFESYVFWNGLFLPEKPFPIHRLQYFTKSMSGEQFKNALFSDPSYVKRDVNASEFVYTDSSRQLVINEDKERVVYVNPTIDQSLTTEKGKLILQSIDFLNKHGGWLSGLNDYRFEKTDQEQKIYFRLTVRNLPVFSFSDSHYSITTIMQSWGKNDIALYQRPLFYLDGFIREDKTTLPKAADIIEAIKDNPSIEADKIKRIFPAYDIQQSSRQDIVNLEPIWCIELENDKYQRLNVKKAGKGGEGIGLE</sequence>
<dbReference type="Gene3D" id="3.30.310.160">
    <property type="entry name" value="YycH protein, domain 2"/>
    <property type="match status" value="1"/>
</dbReference>
<reference evidence="3 4" key="1">
    <citation type="submission" date="2016-10" db="EMBL/GenBank/DDBJ databases">
        <title>The whole genome sequencing and assembly of Aeribacillus pallidus KCTC3564 strain.</title>
        <authorList>
            <person name="Lee Y.-J."/>
            <person name="Park M.-K."/>
            <person name="Yi H."/>
            <person name="Bahn Y.-S."/>
            <person name="Kim J.F."/>
            <person name="Lee D.-W."/>
        </authorList>
    </citation>
    <scope>NUCLEOTIDE SEQUENCE [LARGE SCALE GENOMIC DNA]</scope>
    <source>
        <strain evidence="3 4">KCTC3564</strain>
    </source>
</reference>
<dbReference type="RefSeq" id="WP_094244809.1">
    <property type="nucleotide sequence ID" value="NZ_CP017703.1"/>
</dbReference>
<dbReference type="EMBL" id="CP017703">
    <property type="protein sequence ID" value="ASS89651.1"/>
    <property type="molecule type" value="Genomic_DNA"/>
</dbReference>
<keyword evidence="1" id="KW-0472">Membrane</keyword>
<feature type="domain" description="Regulatory protein YycH" evidence="2">
    <location>
        <begin position="4"/>
        <end position="430"/>
    </location>
</feature>
<evidence type="ECO:0000313" key="4">
    <source>
        <dbReference type="Proteomes" id="UP000214606"/>
    </source>
</evidence>
<dbReference type="AlphaFoldDB" id="A0A223E376"/>
<name>A0A223E376_9BACI</name>
<feature type="transmembrane region" description="Helical" evidence="1">
    <location>
        <begin position="9"/>
        <end position="26"/>
    </location>
</feature>
<protein>
    <recommendedName>
        <fullName evidence="2">Regulatory protein YycH domain-containing protein</fullName>
    </recommendedName>
</protein>
<dbReference type="InterPro" id="IPR042274">
    <property type="entry name" value="YycH/YycI_2"/>
</dbReference>